<keyword evidence="4" id="KW-0808">Transferase</keyword>
<dbReference type="SMART" id="SM00387">
    <property type="entry name" value="HATPase_c"/>
    <property type="match status" value="1"/>
</dbReference>
<evidence type="ECO:0000256" key="9">
    <source>
        <dbReference type="ARBA" id="ARBA00023012"/>
    </source>
</evidence>
<dbReference type="PANTHER" id="PTHR43065">
    <property type="entry name" value="SENSOR HISTIDINE KINASE"/>
    <property type="match status" value="1"/>
</dbReference>
<dbReference type="GO" id="GO:0005524">
    <property type="term" value="F:ATP binding"/>
    <property type="evidence" value="ECO:0007669"/>
    <property type="project" value="UniProtKB-KW"/>
</dbReference>
<dbReference type="PROSITE" id="PS50110">
    <property type="entry name" value="RESPONSE_REGULATORY"/>
    <property type="match status" value="1"/>
</dbReference>
<feature type="domain" description="Phytochrome chromophore attachment site" evidence="13">
    <location>
        <begin position="255"/>
        <end position="417"/>
    </location>
</feature>
<dbReference type="InterPro" id="IPR003661">
    <property type="entry name" value="HisK_dim/P_dom"/>
</dbReference>
<keyword evidence="10" id="KW-0675">Receptor</keyword>
<dbReference type="InterPro" id="IPR003594">
    <property type="entry name" value="HATPase_dom"/>
</dbReference>
<keyword evidence="9" id="KW-0902">Two-component regulatory system</keyword>
<dbReference type="Pfam" id="PF00072">
    <property type="entry name" value="Response_reg"/>
    <property type="match status" value="1"/>
</dbReference>
<feature type="region of interest" description="Disordered" evidence="12">
    <location>
        <begin position="878"/>
        <end position="933"/>
    </location>
</feature>
<dbReference type="SUPFAM" id="SSF55785">
    <property type="entry name" value="PYP-like sensor domain (PAS domain)"/>
    <property type="match status" value="1"/>
</dbReference>
<feature type="region of interest" description="Disordered" evidence="12">
    <location>
        <begin position="958"/>
        <end position="977"/>
    </location>
</feature>
<evidence type="ECO:0000256" key="2">
    <source>
        <dbReference type="ARBA" id="ARBA00022553"/>
    </source>
</evidence>
<dbReference type="Gene3D" id="3.30.450.270">
    <property type="match status" value="1"/>
</dbReference>
<feature type="compositionally biased region" description="Low complexity" evidence="12">
    <location>
        <begin position="900"/>
        <end position="911"/>
    </location>
</feature>
<dbReference type="SUPFAM" id="SSF55781">
    <property type="entry name" value="GAF domain-like"/>
    <property type="match status" value="2"/>
</dbReference>
<dbReference type="EMBL" id="ML120379">
    <property type="protein sequence ID" value="RPB00553.1"/>
    <property type="molecule type" value="Genomic_DNA"/>
</dbReference>
<keyword evidence="2 11" id="KW-0597">Phosphoprotein</keyword>
<accession>A0A3N4JQJ1</accession>
<dbReference type="InterPro" id="IPR016132">
    <property type="entry name" value="Phyto_chromo_attachment"/>
</dbReference>
<evidence type="ECO:0000256" key="1">
    <source>
        <dbReference type="ARBA" id="ARBA00022543"/>
    </source>
</evidence>
<evidence type="ECO:0000313" key="16">
    <source>
        <dbReference type="EMBL" id="RPB00553.1"/>
    </source>
</evidence>
<feature type="region of interest" description="Disordered" evidence="12">
    <location>
        <begin position="1"/>
        <end position="22"/>
    </location>
</feature>
<dbReference type="Gene3D" id="1.10.287.130">
    <property type="match status" value="1"/>
</dbReference>
<dbReference type="InterPro" id="IPR005467">
    <property type="entry name" value="His_kinase_dom"/>
</dbReference>
<sequence>MFRSASESPDKGSGDGISPGGSDEGYVTARFKHMVTDEGHMVVTGVSGSERIQRCEDEPIHIPGAVQGFGVLIALKEDVEGRLEVKIASENSKQIIGYSPAALFALESFCNILSEEQAENLYEHLDFVREYVSDPVQSGPDVFPLAITSPNSTEIKLWCAIHIAEKNPDLLICEFELKDDHIYPLFSPTEEETPLPPEDTLNSNPSEQDLLESTLSASRPLRVLRHARKRKGQAAAMEAFNLMSQIQEQLSSAPTLGVFFKVVVGIVKELTGFHRVMIYQFDEVWNGRVVTELVDPRATKDLYKGLHFPASDIPKQARDLYLLNKVRLLYDRDQMTARLICKSKEYLDDPLDMTHSYLRAISPIHIKYLKNMAVRASMSISLTAFDELWGLISCHSYGQKGMRVSFPIRKMCRLIGETASRNIERLSYASRLQARKLINTVPIEQNPSSYIIASSDDLLKLFDADFGLLSIREETKVLGKLEHSQESLAMLEYLRVRKFTSVLTSQNLSVDFPDFNYEPGLTIIAGLLLVPLSVGGQDFIVFFRKGQLWKVNWGGNPYEKNLKEGTERYLEPRKSFKTWSETVVGKCRDWTEEQIETAAVLCLVYGKFIEVWRKKEAALQTSQLTRLLLANASHEVRTPLNAIINYLEIALESPLDNETRDNLMRSHSASKSLIYVINDLLDLTRTEEGKNLIMQEAFDLPETVREATERYKSDAERKNITFEVEYEGLPRFVKGDQARLRQAVSNIAGNAVKHTSEGGVKVEIWMPHGPDGQCQIEIAVQDTGVGMSSEKLEALFREFEQVQTEEDAMDRQEAIGNESPPRSSFNAVSRIPGQKILGLGLAVVARIVRNMNGQLRLKSEQGKGSRFTISLPLSLAPEAELDSERKKKVAERQKSPSPQPSSVTPTPSEVSLIDSQGRGSRDMARRNSGASMNNLGLFSSAKSGGSEIDRLVHAISSPHLSTASSNPPARPNAGTRTKSFSNAMGLVAPQQQPGQEIIEGSIAPLKTVRVPGGNSDPISPPAVDTAPPMQLPPIVDSNSPTEPSGKFEVLVAEDDPINSKIIKKRLEKMGHGVVLTVNGEECADLFFKQGQNYDIVLMDMQMPIMDGGTSTTRIRQFEGADSDRRIPKRHRINGRVPIFAVSATLVEERRTEYIDFGFDGWILKPVDFKRLKLLLDGIRDPAIRAKNAYEPGHWEQGGWFSQTPGGAKPSPPKHEDISSAALKTEGKDPDGI</sequence>
<dbReference type="OrthoDB" id="2015534at2759"/>
<dbReference type="Gene3D" id="3.30.450.40">
    <property type="match status" value="1"/>
</dbReference>
<evidence type="ECO:0000256" key="12">
    <source>
        <dbReference type="SAM" id="MobiDB-lite"/>
    </source>
</evidence>
<dbReference type="PANTHER" id="PTHR43065:SF10">
    <property type="entry name" value="PEROXIDE STRESS-ACTIVATED HISTIDINE KINASE MAK3"/>
    <property type="match status" value="1"/>
</dbReference>
<dbReference type="InterPro" id="IPR029016">
    <property type="entry name" value="GAF-like_dom_sf"/>
</dbReference>
<dbReference type="Pfam" id="PF08446">
    <property type="entry name" value="PAS_2"/>
    <property type="match status" value="1"/>
</dbReference>
<keyword evidence="7" id="KW-0067">ATP-binding</keyword>
<dbReference type="CDD" id="cd17546">
    <property type="entry name" value="REC_hyHK_CKI1_RcsC-like"/>
    <property type="match status" value="1"/>
</dbReference>
<evidence type="ECO:0000313" key="17">
    <source>
        <dbReference type="Proteomes" id="UP000276215"/>
    </source>
</evidence>
<dbReference type="GO" id="GO:0006355">
    <property type="term" value="P:regulation of DNA-templated transcription"/>
    <property type="evidence" value="ECO:0007669"/>
    <property type="project" value="InterPro"/>
</dbReference>
<dbReference type="InterPro" id="IPR013515">
    <property type="entry name" value="Phytochrome_cen-reg"/>
</dbReference>
<dbReference type="Gene3D" id="3.40.50.2300">
    <property type="match status" value="1"/>
</dbReference>
<dbReference type="Pfam" id="PF00360">
    <property type="entry name" value="PHY"/>
    <property type="match status" value="1"/>
</dbReference>
<dbReference type="InterPro" id="IPR001789">
    <property type="entry name" value="Sig_transdc_resp-reg_receiver"/>
</dbReference>
<feature type="region of interest" description="Disordered" evidence="12">
    <location>
        <begin position="186"/>
        <end position="206"/>
    </location>
</feature>
<dbReference type="InterPro" id="IPR043150">
    <property type="entry name" value="Phytochrome_PHY_sf"/>
</dbReference>
<dbReference type="InterPro" id="IPR003018">
    <property type="entry name" value="GAF"/>
</dbReference>
<feature type="domain" description="Histidine kinase" evidence="14">
    <location>
        <begin position="631"/>
        <end position="875"/>
    </location>
</feature>
<evidence type="ECO:0008006" key="18">
    <source>
        <dbReference type="Google" id="ProtNLM"/>
    </source>
</evidence>
<dbReference type="InterPro" id="IPR011006">
    <property type="entry name" value="CheY-like_superfamily"/>
</dbReference>
<evidence type="ECO:0000259" key="15">
    <source>
        <dbReference type="PROSITE" id="PS50110"/>
    </source>
</evidence>
<evidence type="ECO:0000256" key="8">
    <source>
        <dbReference type="ARBA" id="ARBA00022991"/>
    </source>
</evidence>
<dbReference type="SMART" id="SM00448">
    <property type="entry name" value="REC"/>
    <property type="match status" value="1"/>
</dbReference>
<dbReference type="SMART" id="SM00388">
    <property type="entry name" value="HisKA"/>
    <property type="match status" value="1"/>
</dbReference>
<dbReference type="AlphaFoldDB" id="A0A3N4JQJ1"/>
<feature type="modified residue" description="4-aspartylphosphate" evidence="11">
    <location>
        <position position="1099"/>
    </location>
</feature>
<name>A0A3N4JQJ1_9PEZI</name>
<dbReference type="FunFam" id="3.30.450.270:FF:000002">
    <property type="entry name" value="Sensor histidine kinase/response regulator, putative"/>
    <property type="match status" value="1"/>
</dbReference>
<protein>
    <recommendedName>
        <fullName evidence="18">Cyanobacterial phytochrome B</fullName>
    </recommendedName>
</protein>
<keyword evidence="1" id="KW-0600">Photoreceptor protein</keyword>
<dbReference type="Gene3D" id="3.30.565.10">
    <property type="entry name" value="Histidine kinase-like ATPase, C-terminal domain"/>
    <property type="match status" value="1"/>
</dbReference>
<reference evidence="16 17" key="1">
    <citation type="journal article" date="2018" name="Nat. Ecol. Evol.">
        <title>Pezizomycetes genomes reveal the molecular basis of ectomycorrhizal truffle lifestyle.</title>
        <authorList>
            <person name="Murat C."/>
            <person name="Payen T."/>
            <person name="Noel B."/>
            <person name="Kuo A."/>
            <person name="Morin E."/>
            <person name="Chen J."/>
            <person name="Kohler A."/>
            <person name="Krizsan K."/>
            <person name="Balestrini R."/>
            <person name="Da Silva C."/>
            <person name="Montanini B."/>
            <person name="Hainaut M."/>
            <person name="Levati E."/>
            <person name="Barry K.W."/>
            <person name="Belfiori B."/>
            <person name="Cichocki N."/>
            <person name="Clum A."/>
            <person name="Dockter R.B."/>
            <person name="Fauchery L."/>
            <person name="Guy J."/>
            <person name="Iotti M."/>
            <person name="Le Tacon F."/>
            <person name="Lindquist E.A."/>
            <person name="Lipzen A."/>
            <person name="Malagnac F."/>
            <person name="Mello A."/>
            <person name="Molinier V."/>
            <person name="Miyauchi S."/>
            <person name="Poulain J."/>
            <person name="Riccioni C."/>
            <person name="Rubini A."/>
            <person name="Sitrit Y."/>
            <person name="Splivallo R."/>
            <person name="Traeger S."/>
            <person name="Wang M."/>
            <person name="Zifcakova L."/>
            <person name="Wipf D."/>
            <person name="Zambonelli A."/>
            <person name="Paolocci F."/>
            <person name="Nowrousian M."/>
            <person name="Ottonello S."/>
            <person name="Baldrian P."/>
            <person name="Spatafora J.W."/>
            <person name="Henrissat B."/>
            <person name="Nagy L.G."/>
            <person name="Aury J.M."/>
            <person name="Wincker P."/>
            <person name="Grigoriev I.V."/>
            <person name="Bonfante P."/>
            <person name="Martin F.M."/>
        </authorList>
    </citation>
    <scope>NUCLEOTIDE SEQUENCE [LARGE SCALE GENOMIC DNA]</scope>
    <source>
        <strain evidence="16 17">120613-1</strain>
    </source>
</reference>
<dbReference type="Pfam" id="PF01590">
    <property type="entry name" value="GAF"/>
    <property type="match status" value="1"/>
</dbReference>
<proteinExistence type="predicted"/>
<evidence type="ECO:0000256" key="3">
    <source>
        <dbReference type="ARBA" id="ARBA00022606"/>
    </source>
</evidence>
<feature type="compositionally biased region" description="Basic and acidic residues" evidence="12">
    <location>
        <begin position="882"/>
        <end position="894"/>
    </location>
</feature>
<evidence type="ECO:0000256" key="11">
    <source>
        <dbReference type="PROSITE-ProRule" id="PRU00169"/>
    </source>
</evidence>
<dbReference type="InterPro" id="IPR036097">
    <property type="entry name" value="HisK_dim/P_sf"/>
</dbReference>
<gene>
    <name evidence="16" type="ORF">L873DRAFT_1679861</name>
</gene>
<keyword evidence="17" id="KW-1185">Reference proteome</keyword>
<dbReference type="InterPro" id="IPR004358">
    <property type="entry name" value="Sig_transdc_His_kin-like_C"/>
</dbReference>
<dbReference type="Pfam" id="PF02518">
    <property type="entry name" value="HATPase_c"/>
    <property type="match status" value="1"/>
</dbReference>
<dbReference type="PROSITE" id="PS50109">
    <property type="entry name" value="HIS_KIN"/>
    <property type="match status" value="1"/>
</dbReference>
<evidence type="ECO:0000256" key="5">
    <source>
        <dbReference type="ARBA" id="ARBA00022741"/>
    </source>
</evidence>
<keyword evidence="8" id="KW-0157">Chromophore</keyword>
<feature type="domain" description="Response regulatory" evidence="15">
    <location>
        <begin position="1048"/>
        <end position="1179"/>
    </location>
</feature>
<evidence type="ECO:0000259" key="13">
    <source>
        <dbReference type="PROSITE" id="PS50046"/>
    </source>
</evidence>
<evidence type="ECO:0000256" key="6">
    <source>
        <dbReference type="ARBA" id="ARBA00022777"/>
    </source>
</evidence>
<dbReference type="Gene3D" id="3.30.450.20">
    <property type="entry name" value="PAS domain"/>
    <property type="match status" value="2"/>
</dbReference>
<dbReference type="InterPro" id="IPR013654">
    <property type="entry name" value="PAS_2"/>
</dbReference>
<evidence type="ECO:0000256" key="7">
    <source>
        <dbReference type="ARBA" id="ARBA00022840"/>
    </source>
</evidence>
<dbReference type="Pfam" id="PF00512">
    <property type="entry name" value="HisKA"/>
    <property type="match status" value="1"/>
</dbReference>
<dbReference type="GO" id="GO:0009584">
    <property type="term" value="P:detection of visible light"/>
    <property type="evidence" value="ECO:0007669"/>
    <property type="project" value="InterPro"/>
</dbReference>
<feature type="compositionally biased region" description="Polar residues" evidence="12">
    <location>
        <begin position="958"/>
        <end position="967"/>
    </location>
</feature>
<organism evidence="16 17">
    <name type="scientific">Choiromyces venosus 120613-1</name>
    <dbReference type="NCBI Taxonomy" id="1336337"/>
    <lineage>
        <taxon>Eukaryota</taxon>
        <taxon>Fungi</taxon>
        <taxon>Dikarya</taxon>
        <taxon>Ascomycota</taxon>
        <taxon>Pezizomycotina</taxon>
        <taxon>Pezizomycetes</taxon>
        <taxon>Pezizales</taxon>
        <taxon>Tuberaceae</taxon>
        <taxon>Choiromyces</taxon>
    </lineage>
</organism>
<dbReference type="SUPFAM" id="SSF52172">
    <property type="entry name" value="CheY-like"/>
    <property type="match status" value="1"/>
</dbReference>
<dbReference type="GO" id="GO:0000155">
    <property type="term" value="F:phosphorelay sensor kinase activity"/>
    <property type="evidence" value="ECO:0007669"/>
    <property type="project" value="InterPro"/>
</dbReference>
<dbReference type="Proteomes" id="UP000276215">
    <property type="component" value="Unassembled WGS sequence"/>
</dbReference>
<feature type="region of interest" description="Disordered" evidence="12">
    <location>
        <begin position="1194"/>
        <end position="1232"/>
    </location>
</feature>
<dbReference type="SUPFAM" id="SSF55874">
    <property type="entry name" value="ATPase domain of HSP90 chaperone/DNA topoisomerase II/histidine kinase"/>
    <property type="match status" value="1"/>
</dbReference>
<keyword evidence="6" id="KW-0418">Kinase</keyword>
<dbReference type="SUPFAM" id="SSF47384">
    <property type="entry name" value="Homodimeric domain of signal transducing histidine kinase"/>
    <property type="match status" value="1"/>
</dbReference>
<dbReference type="InterPro" id="IPR035965">
    <property type="entry name" value="PAS-like_dom_sf"/>
</dbReference>
<feature type="region of interest" description="Disordered" evidence="12">
    <location>
        <begin position="808"/>
        <end position="827"/>
    </location>
</feature>
<dbReference type="STRING" id="1336337.A0A3N4JQJ1"/>
<dbReference type="CDD" id="cd00082">
    <property type="entry name" value="HisKA"/>
    <property type="match status" value="1"/>
</dbReference>
<dbReference type="InterPro" id="IPR036890">
    <property type="entry name" value="HATPase_C_sf"/>
</dbReference>
<evidence type="ECO:0000256" key="10">
    <source>
        <dbReference type="ARBA" id="ARBA00023170"/>
    </source>
</evidence>
<dbReference type="GO" id="GO:0009881">
    <property type="term" value="F:photoreceptor activity"/>
    <property type="evidence" value="ECO:0007669"/>
    <property type="project" value="UniProtKB-KW"/>
</dbReference>
<keyword evidence="3" id="KW-0716">Sensory transduction</keyword>
<dbReference type="PRINTS" id="PR00344">
    <property type="entry name" value="BCTRLSENSOR"/>
</dbReference>
<keyword evidence="5" id="KW-0547">Nucleotide-binding</keyword>
<evidence type="ECO:0000256" key="4">
    <source>
        <dbReference type="ARBA" id="ARBA00022679"/>
    </source>
</evidence>
<evidence type="ECO:0000259" key="14">
    <source>
        <dbReference type="PROSITE" id="PS50109"/>
    </source>
</evidence>
<dbReference type="PROSITE" id="PS50046">
    <property type="entry name" value="PHYTOCHROME_2"/>
    <property type="match status" value="1"/>
</dbReference>